<dbReference type="GO" id="GO:0003700">
    <property type="term" value="F:DNA-binding transcription factor activity"/>
    <property type="evidence" value="ECO:0007669"/>
    <property type="project" value="InterPro"/>
</dbReference>
<evidence type="ECO:0000256" key="2">
    <source>
        <dbReference type="ARBA" id="ARBA00023125"/>
    </source>
</evidence>
<evidence type="ECO:0000256" key="1">
    <source>
        <dbReference type="ARBA" id="ARBA00023015"/>
    </source>
</evidence>
<dbReference type="PANTHER" id="PTHR43280:SF32">
    <property type="entry name" value="TRANSCRIPTIONAL REGULATORY PROTEIN"/>
    <property type="match status" value="1"/>
</dbReference>
<dbReference type="SUPFAM" id="SSF46689">
    <property type="entry name" value="Homeodomain-like"/>
    <property type="match status" value="1"/>
</dbReference>
<keyword evidence="6" id="KW-1185">Reference proteome</keyword>
<reference evidence="5 6" key="1">
    <citation type="submission" date="2018-10" db="EMBL/GenBank/DDBJ databases">
        <title>Sphingobacterium sp. M05W1-28.</title>
        <authorList>
            <person name="Cai H."/>
        </authorList>
    </citation>
    <scope>NUCLEOTIDE SEQUENCE [LARGE SCALE GENOMIC DNA]</scope>
    <source>
        <strain evidence="5 6">M05W1-28</strain>
    </source>
</reference>
<evidence type="ECO:0000313" key="5">
    <source>
        <dbReference type="EMBL" id="RKO69186.1"/>
    </source>
</evidence>
<name>A0A420VS56_9SPHI</name>
<proteinExistence type="predicted"/>
<organism evidence="5 6">
    <name type="scientific">Sphingobacterium puteale</name>
    <dbReference type="NCBI Taxonomy" id="2420510"/>
    <lineage>
        <taxon>Bacteria</taxon>
        <taxon>Pseudomonadati</taxon>
        <taxon>Bacteroidota</taxon>
        <taxon>Sphingobacteriia</taxon>
        <taxon>Sphingobacteriales</taxon>
        <taxon>Sphingobacteriaceae</taxon>
        <taxon>Sphingobacterium</taxon>
    </lineage>
</organism>
<dbReference type="Gene3D" id="1.10.10.60">
    <property type="entry name" value="Homeodomain-like"/>
    <property type="match status" value="1"/>
</dbReference>
<gene>
    <name evidence="5" type="ORF">D7322_23420</name>
</gene>
<dbReference type="InterPro" id="IPR018060">
    <property type="entry name" value="HTH_AraC"/>
</dbReference>
<dbReference type="PANTHER" id="PTHR43280">
    <property type="entry name" value="ARAC-FAMILY TRANSCRIPTIONAL REGULATOR"/>
    <property type="match status" value="1"/>
</dbReference>
<feature type="domain" description="HTH araC/xylS-type" evidence="4">
    <location>
        <begin position="214"/>
        <end position="312"/>
    </location>
</feature>
<dbReference type="SMART" id="SM00342">
    <property type="entry name" value="HTH_ARAC"/>
    <property type="match status" value="1"/>
</dbReference>
<dbReference type="GO" id="GO:0043565">
    <property type="term" value="F:sequence-specific DNA binding"/>
    <property type="evidence" value="ECO:0007669"/>
    <property type="project" value="InterPro"/>
</dbReference>
<sequence>MRKNTVKDIKGPADFNKEYLKHNHVSMCETLEMHSESENNFCIVGTLEQIKGAQKRIQFEAARKKFFTIVLVTAGSIKEKIGFTGYEFGPNTLYFVPENQLHTIEHWSRDVKGFHCIFDVDYFLLCLKNQVKLNDYPFFQPDGNISLKLFEAEVGIFTELFKKIKYEYCSRRNHNDDLMVRLYLNIFLLEAERLHVHHSEISRSGVPRRELLVANFQKLVSKNYKEKRQVRDYAALLYVSPHYLNDTVKEFTGSAASDFIHDNLISEAKSLLIQTELSITQVAYELNYSDQSYFCRFFKSKVGTSAKKYRELHTTLS</sequence>
<dbReference type="Proteomes" id="UP000282423">
    <property type="component" value="Unassembled WGS sequence"/>
</dbReference>
<dbReference type="OrthoDB" id="1007667at2"/>
<dbReference type="RefSeq" id="WP_121126620.1">
    <property type="nucleotide sequence ID" value="NZ_RBWS01000022.1"/>
</dbReference>
<dbReference type="InterPro" id="IPR009057">
    <property type="entry name" value="Homeodomain-like_sf"/>
</dbReference>
<keyword evidence="3" id="KW-0804">Transcription</keyword>
<dbReference type="AlphaFoldDB" id="A0A420VS56"/>
<dbReference type="Pfam" id="PF12833">
    <property type="entry name" value="HTH_18"/>
    <property type="match status" value="1"/>
</dbReference>
<dbReference type="PROSITE" id="PS01124">
    <property type="entry name" value="HTH_ARAC_FAMILY_2"/>
    <property type="match status" value="1"/>
</dbReference>
<keyword evidence="2" id="KW-0238">DNA-binding</keyword>
<evidence type="ECO:0000259" key="4">
    <source>
        <dbReference type="PROSITE" id="PS01124"/>
    </source>
</evidence>
<keyword evidence="1" id="KW-0805">Transcription regulation</keyword>
<evidence type="ECO:0000256" key="3">
    <source>
        <dbReference type="ARBA" id="ARBA00023163"/>
    </source>
</evidence>
<dbReference type="EMBL" id="RBWS01000022">
    <property type="protein sequence ID" value="RKO69186.1"/>
    <property type="molecule type" value="Genomic_DNA"/>
</dbReference>
<evidence type="ECO:0000313" key="6">
    <source>
        <dbReference type="Proteomes" id="UP000282423"/>
    </source>
</evidence>
<accession>A0A420VS56</accession>
<comment type="caution">
    <text evidence="5">The sequence shown here is derived from an EMBL/GenBank/DDBJ whole genome shotgun (WGS) entry which is preliminary data.</text>
</comment>
<protein>
    <submittedName>
        <fullName evidence="5">Helix-turn-helix domain-containing protein</fullName>
    </submittedName>
</protein>